<evidence type="ECO:0000256" key="1">
    <source>
        <dbReference type="SAM" id="Phobius"/>
    </source>
</evidence>
<reference evidence="4" key="1">
    <citation type="submission" date="2017-09" db="EMBL/GenBank/DDBJ databases">
        <title>Depth-based differentiation of microbial function through sediment-hosted aquifers and enrichment of novel symbionts in the deep terrestrial subsurface.</title>
        <authorList>
            <person name="Probst A.J."/>
            <person name="Ladd B."/>
            <person name="Jarett J.K."/>
            <person name="Geller-Mcgrath D.E."/>
            <person name="Sieber C.M.K."/>
            <person name="Emerson J.B."/>
            <person name="Anantharaman K."/>
            <person name="Thomas B.C."/>
            <person name="Malmstrom R."/>
            <person name="Stieglmeier M."/>
            <person name="Klingl A."/>
            <person name="Woyke T."/>
            <person name="Ryan C.M."/>
            <person name="Banfield J.F."/>
        </authorList>
    </citation>
    <scope>NUCLEOTIDE SEQUENCE [LARGE SCALE GENOMIC DNA]</scope>
</reference>
<proteinExistence type="predicted"/>
<feature type="domain" description="Transcobalamin-like C-terminal" evidence="2">
    <location>
        <begin position="65"/>
        <end position="138"/>
    </location>
</feature>
<sequence>MNYKKILLISGSVIFLGVILFFGSNFLEKVPQASLSEITQNKVLYIINKGNGEINEYQIEISQDSTVFSLLETLSQREKFELSSTFYKGMGVFVETIGTVKNGTEGKYWQYFINDKLGEVAADKKTIKEGDKIEWRFEVPPDF</sequence>
<dbReference type="Proteomes" id="UP000230882">
    <property type="component" value="Unassembled WGS sequence"/>
</dbReference>
<feature type="transmembrane region" description="Helical" evidence="1">
    <location>
        <begin position="6"/>
        <end position="27"/>
    </location>
</feature>
<dbReference type="EMBL" id="PFAU01000040">
    <property type="protein sequence ID" value="PIR90918.1"/>
    <property type="molecule type" value="Genomic_DNA"/>
</dbReference>
<evidence type="ECO:0000313" key="3">
    <source>
        <dbReference type="EMBL" id="PIR90918.1"/>
    </source>
</evidence>
<accession>A0A2H0UVQ8</accession>
<name>A0A2H0UVQ8_9BACT</name>
<comment type="caution">
    <text evidence="3">The sequence shown here is derived from an EMBL/GenBank/DDBJ whole genome shotgun (WGS) entry which is preliminary data.</text>
</comment>
<gene>
    <name evidence="3" type="ORF">COU02_01685</name>
</gene>
<protein>
    <recommendedName>
        <fullName evidence="2">Transcobalamin-like C-terminal domain-containing protein</fullName>
    </recommendedName>
</protein>
<dbReference type="Gene3D" id="2.170.130.30">
    <property type="match status" value="1"/>
</dbReference>
<dbReference type="AlphaFoldDB" id="A0A2H0UVQ8"/>
<evidence type="ECO:0000259" key="2">
    <source>
        <dbReference type="Pfam" id="PF14478"/>
    </source>
</evidence>
<dbReference type="Pfam" id="PF14478">
    <property type="entry name" value="DUF4430"/>
    <property type="match status" value="1"/>
</dbReference>
<keyword evidence="1" id="KW-0472">Membrane</keyword>
<dbReference type="InterPro" id="IPR027954">
    <property type="entry name" value="Transcobalamin-like_C"/>
</dbReference>
<organism evidence="3 4">
    <name type="scientific">bacterium (Candidatus Gribaldobacteria) CG10_big_fil_rev_8_21_14_0_10_37_46</name>
    <dbReference type="NCBI Taxonomy" id="2014276"/>
    <lineage>
        <taxon>Bacteria</taxon>
        <taxon>Candidatus Gribaldobacteria</taxon>
    </lineage>
</organism>
<evidence type="ECO:0000313" key="4">
    <source>
        <dbReference type="Proteomes" id="UP000230882"/>
    </source>
</evidence>
<keyword evidence="1" id="KW-0812">Transmembrane</keyword>
<keyword evidence="1" id="KW-1133">Transmembrane helix</keyword>